<accession>A0ABW0GCR7</accession>
<sequence length="99" mass="11238">LSETMAQFPYLYRPQLPPHQDGGLDPMFWSLGFLAATRLVPRAWKSVTNPDKPEHAAFQALDPMLFGTEPIAEADVPAQAKAILDLREHFKGRRHRAMR</sequence>
<reference evidence="2" key="1">
    <citation type="journal article" date="2019" name="Int. J. Syst. Evol. Microbiol.">
        <title>The Global Catalogue of Microorganisms (GCM) 10K type strain sequencing project: providing services to taxonomists for standard genome sequencing and annotation.</title>
        <authorList>
            <consortium name="The Broad Institute Genomics Platform"/>
            <consortium name="The Broad Institute Genome Sequencing Center for Infectious Disease"/>
            <person name="Wu L."/>
            <person name="Ma J."/>
        </authorList>
    </citation>
    <scope>NUCLEOTIDE SEQUENCE [LARGE SCALE GENOMIC DNA]</scope>
    <source>
        <strain evidence="2">CCUG 58760</strain>
    </source>
</reference>
<dbReference type="EMBL" id="JBHSLC010000091">
    <property type="protein sequence ID" value="MFC5358594.1"/>
    <property type="molecule type" value="Genomic_DNA"/>
</dbReference>
<evidence type="ECO:0000313" key="1">
    <source>
        <dbReference type="EMBL" id="MFC5358594.1"/>
    </source>
</evidence>
<name>A0ABW0GCR7_9PROT</name>
<protein>
    <submittedName>
        <fullName evidence="1">YecA family protein</fullName>
    </submittedName>
</protein>
<organism evidence="1 2">
    <name type="scientific">Azospirillum himalayense</name>
    <dbReference type="NCBI Taxonomy" id="654847"/>
    <lineage>
        <taxon>Bacteria</taxon>
        <taxon>Pseudomonadati</taxon>
        <taxon>Pseudomonadota</taxon>
        <taxon>Alphaproteobacteria</taxon>
        <taxon>Rhodospirillales</taxon>
        <taxon>Azospirillaceae</taxon>
        <taxon>Azospirillum</taxon>
    </lineage>
</organism>
<dbReference type="Proteomes" id="UP001596166">
    <property type="component" value="Unassembled WGS sequence"/>
</dbReference>
<feature type="non-terminal residue" evidence="1">
    <location>
        <position position="1"/>
    </location>
</feature>
<comment type="caution">
    <text evidence="1">The sequence shown here is derived from an EMBL/GenBank/DDBJ whole genome shotgun (WGS) entry which is preliminary data.</text>
</comment>
<evidence type="ECO:0000313" key="2">
    <source>
        <dbReference type="Proteomes" id="UP001596166"/>
    </source>
</evidence>
<gene>
    <name evidence="1" type="ORF">ACFPMG_26735</name>
</gene>
<keyword evidence="2" id="KW-1185">Reference proteome</keyword>
<proteinExistence type="predicted"/>